<dbReference type="AlphaFoldDB" id="A0A330WUE5"/>
<dbReference type="Proteomes" id="UP000258798">
    <property type="component" value="Unassembled WGS sequence"/>
</dbReference>
<evidence type="ECO:0000256" key="5">
    <source>
        <dbReference type="ARBA" id="ARBA00020837"/>
    </source>
</evidence>
<organism evidence="13 16">
    <name type="scientific">Klebsiella pneumoniae</name>
    <dbReference type="NCBI Taxonomy" id="573"/>
    <lineage>
        <taxon>Bacteria</taxon>
        <taxon>Pseudomonadati</taxon>
        <taxon>Pseudomonadota</taxon>
        <taxon>Gammaproteobacteria</taxon>
        <taxon>Enterobacterales</taxon>
        <taxon>Enterobacteriaceae</taxon>
        <taxon>Klebsiella/Raoultella group</taxon>
        <taxon>Klebsiella</taxon>
        <taxon>Klebsiella pneumoniae complex</taxon>
    </lineage>
</organism>
<dbReference type="Proteomes" id="UP000269921">
    <property type="component" value="Unassembled WGS sequence"/>
</dbReference>
<evidence type="ECO:0000313" key="14">
    <source>
        <dbReference type="EMBL" id="SWT18787.1"/>
    </source>
</evidence>
<keyword evidence="6 12" id="KW-0808">Transferase</keyword>
<evidence type="ECO:0000256" key="12">
    <source>
        <dbReference type="PIRNR" id="PIRNR010130"/>
    </source>
</evidence>
<dbReference type="Proteomes" id="UP000255239">
    <property type="component" value="Unassembled WGS sequence"/>
</dbReference>
<dbReference type="GO" id="GO:0031469">
    <property type="term" value="C:bacterial microcompartment"/>
    <property type="evidence" value="ECO:0007669"/>
    <property type="project" value="UniProtKB-SubCell"/>
</dbReference>
<evidence type="ECO:0000313" key="18">
    <source>
        <dbReference type="Proteomes" id="UP000269921"/>
    </source>
</evidence>
<keyword evidence="11" id="KW-1283">Bacterial microcompartment</keyword>
<comment type="similarity">
    <text evidence="3 12">Belongs to the PduL family.</text>
</comment>
<keyword evidence="8" id="KW-0862">Zinc</keyword>
<comment type="cofactor">
    <cofactor evidence="1">
        <name>Zn(2+)</name>
        <dbReference type="ChEBI" id="CHEBI:29105"/>
    </cofactor>
</comment>
<evidence type="ECO:0000313" key="16">
    <source>
        <dbReference type="Proteomes" id="UP000255239"/>
    </source>
</evidence>
<evidence type="ECO:0000256" key="9">
    <source>
        <dbReference type="ARBA" id="ARBA00023315"/>
    </source>
</evidence>
<evidence type="ECO:0000313" key="15">
    <source>
        <dbReference type="EMBL" id="VCV73517.1"/>
    </source>
</evidence>
<reference evidence="15 18" key="3">
    <citation type="submission" date="2018-10" db="EMBL/GenBank/DDBJ databases">
        <authorList>
            <person name="Noll B N."/>
        </authorList>
    </citation>
    <scope>NUCLEOTIDE SEQUENCE [LARGE SCALE GENOMIC DNA]</scope>
    <source>
        <strain evidence="15">Kpneu006</strain>
    </source>
</reference>
<evidence type="ECO:0000313" key="13">
    <source>
        <dbReference type="EMBL" id="STV70581.1"/>
    </source>
</evidence>
<dbReference type="PIRSF" id="PIRSF010130">
    <property type="entry name" value="PduL"/>
    <property type="match status" value="1"/>
</dbReference>
<dbReference type="EMBL" id="UGMG01000001">
    <property type="protein sequence ID" value="STV70581.1"/>
    <property type="molecule type" value="Genomic_DNA"/>
</dbReference>
<evidence type="ECO:0000256" key="7">
    <source>
        <dbReference type="ARBA" id="ARBA00022723"/>
    </source>
</evidence>
<keyword evidence="9 12" id="KW-0012">Acyltransferase</keyword>
<dbReference type="EMBL" id="UJRG01000013">
    <property type="protein sequence ID" value="SWT18787.1"/>
    <property type="molecule type" value="Genomic_DNA"/>
</dbReference>
<dbReference type="RefSeq" id="WP_004182798.1">
    <property type="nucleotide sequence ID" value="NZ_ABLUVU020000005.1"/>
</dbReference>
<dbReference type="EMBL" id="UWVH01000001">
    <property type="protein sequence ID" value="VCV73517.1"/>
    <property type="molecule type" value="Genomic_DNA"/>
</dbReference>
<dbReference type="GO" id="GO:0046872">
    <property type="term" value="F:metal ion binding"/>
    <property type="evidence" value="ECO:0007669"/>
    <property type="project" value="UniProtKB-KW"/>
</dbReference>
<evidence type="ECO:0000313" key="17">
    <source>
        <dbReference type="Proteomes" id="UP000258798"/>
    </source>
</evidence>
<comment type="pathway">
    <text evidence="2 12">Polyol metabolism; 1,2-propanediol degradation.</text>
</comment>
<proteinExistence type="inferred from homology"/>
<protein>
    <recommendedName>
        <fullName evidence="5 12">Phosphate propanoyltransferase</fullName>
        <ecNumber evidence="4 12">2.3.1.222</ecNumber>
    </recommendedName>
</protein>
<comment type="catalytic activity">
    <reaction evidence="12">
        <text>propanoyl-CoA + phosphate = propanoyl phosphate + CoA</text>
        <dbReference type="Rhea" id="RHEA:28046"/>
        <dbReference type="ChEBI" id="CHEBI:43474"/>
        <dbReference type="ChEBI" id="CHEBI:57287"/>
        <dbReference type="ChEBI" id="CHEBI:57392"/>
        <dbReference type="ChEBI" id="CHEBI:58933"/>
        <dbReference type="EC" id="2.3.1.222"/>
    </reaction>
</comment>
<dbReference type="GO" id="GO:0016747">
    <property type="term" value="F:acyltransferase activity, transferring groups other than amino-acyl groups"/>
    <property type="evidence" value="ECO:0007669"/>
    <property type="project" value="InterPro"/>
</dbReference>
<evidence type="ECO:0000256" key="6">
    <source>
        <dbReference type="ARBA" id="ARBA00022679"/>
    </source>
</evidence>
<comment type="subcellular location">
    <subcellularLocation>
        <location evidence="10">Bacterial microcompartment</location>
    </subcellularLocation>
</comment>
<dbReference type="UniPathway" id="UPA00621"/>
<dbReference type="InterPro" id="IPR008300">
    <property type="entry name" value="PTAC"/>
</dbReference>
<dbReference type="PANTHER" id="PTHR39453">
    <property type="entry name" value="PHOSPHATE PROPANOYLTRANSFERASE"/>
    <property type="match status" value="1"/>
</dbReference>
<dbReference type="NCBIfam" id="NF011652">
    <property type="entry name" value="PRK15070.1"/>
    <property type="match status" value="1"/>
</dbReference>
<evidence type="ECO:0000256" key="4">
    <source>
        <dbReference type="ARBA" id="ARBA00012206"/>
    </source>
</evidence>
<accession>A0A330WUE5</accession>
<dbReference type="Pfam" id="PF06130">
    <property type="entry name" value="PTAC"/>
    <property type="match status" value="1"/>
</dbReference>
<evidence type="ECO:0000256" key="10">
    <source>
        <dbReference type="ARBA" id="ARBA00024322"/>
    </source>
</evidence>
<dbReference type="GO" id="GO:0051144">
    <property type="term" value="P:1,2-propanediol catabolic process"/>
    <property type="evidence" value="ECO:0007669"/>
    <property type="project" value="UniProtKB-UniPathway"/>
</dbReference>
<sequence length="206" mass="22272">MIDTLVREKIAARLSATAPAIPVGISNRHVHLAQQDVEALFGKGYSLTPFKPLRQPGQFAAQEYVTVVGPKGSLTNVRVLGPTRPLSQLEVSRADCFTLGIKAPVRESGQLENAGSALLIGPAGHVELHSQVICAWRHIHMSPQDARQLNVSNGQKVSVRSNGERQLTFDEVVVRVRDDFALEFHIDTEEANAAGLKNGAQVTLIG</sequence>
<dbReference type="EC" id="2.3.1.222" evidence="4 12"/>
<evidence type="ECO:0000256" key="1">
    <source>
        <dbReference type="ARBA" id="ARBA00001947"/>
    </source>
</evidence>
<reference evidence="14 17" key="2">
    <citation type="submission" date="2018-08" db="EMBL/GenBank/DDBJ databases">
        <authorList>
            <consortium name="Pathogen Informatics"/>
        </authorList>
    </citation>
    <scope>NUCLEOTIDE SEQUENCE [LARGE SCALE GENOMIC DNA]</scope>
    <source>
        <strain evidence="14 17">EuSCAPE_TR125</strain>
    </source>
</reference>
<dbReference type="PANTHER" id="PTHR39453:SF1">
    <property type="entry name" value="PHOSPHATE PROPANOYLTRANSFERASE"/>
    <property type="match status" value="1"/>
</dbReference>
<gene>
    <name evidence="13" type="primary">pduL_2</name>
    <name evidence="15" type="synonym">pduL_1</name>
    <name evidence="15" type="ORF">BANRA_01132</name>
    <name evidence="13" type="ORF">NCTC11679_04994</name>
    <name evidence="14" type="ORF">SAMEA3729652_03865</name>
</gene>
<comment type="function">
    <text evidence="12">Involved in 1,2-propanediol (1,2-PD) degradation by catalyzing the conversion of propanoyl-CoA to propanoyl-phosphate.</text>
</comment>
<evidence type="ECO:0000256" key="2">
    <source>
        <dbReference type="ARBA" id="ARBA00004836"/>
    </source>
</evidence>
<evidence type="ECO:0000256" key="3">
    <source>
        <dbReference type="ARBA" id="ARBA00007342"/>
    </source>
</evidence>
<name>A0A330WUE5_KLEPN</name>
<reference evidence="13 16" key="1">
    <citation type="submission" date="2018-06" db="EMBL/GenBank/DDBJ databases">
        <authorList>
            <consortium name="Pathogen Informatics"/>
            <person name="Doyle S."/>
        </authorList>
    </citation>
    <scope>NUCLEOTIDE SEQUENCE [LARGE SCALE GENOMIC DNA]</scope>
    <source>
        <strain evidence="13 16">NCTC11679</strain>
    </source>
</reference>
<keyword evidence="7" id="KW-0479">Metal-binding</keyword>
<evidence type="ECO:0000256" key="11">
    <source>
        <dbReference type="ARBA" id="ARBA00024446"/>
    </source>
</evidence>
<evidence type="ECO:0000256" key="8">
    <source>
        <dbReference type="ARBA" id="ARBA00022833"/>
    </source>
</evidence>